<accession>A0A1B2HN29</accession>
<proteinExistence type="predicted"/>
<dbReference type="AlphaFoldDB" id="A0A1B2HN29"/>
<dbReference type="KEGG" id="led:BBK82_26530"/>
<keyword evidence="2" id="KW-1185">Reference proteome</keyword>
<reference evidence="1 2" key="1">
    <citation type="submission" date="2016-07" db="EMBL/GenBank/DDBJ databases">
        <title>Complete genome sequence of the Lentzea guizhouensis DHS C013.</title>
        <authorList>
            <person name="Cao C."/>
        </authorList>
    </citation>
    <scope>NUCLEOTIDE SEQUENCE [LARGE SCALE GENOMIC DNA]</scope>
    <source>
        <strain evidence="1 2">DHS C013</strain>
    </source>
</reference>
<name>A0A1B2HN29_9PSEU</name>
<gene>
    <name evidence="1" type="ORF">BBK82_26530</name>
</gene>
<dbReference type="STRING" id="1586287.BBK82_26530"/>
<organism evidence="1 2">
    <name type="scientific">Lentzea guizhouensis</name>
    <dbReference type="NCBI Taxonomy" id="1586287"/>
    <lineage>
        <taxon>Bacteria</taxon>
        <taxon>Bacillati</taxon>
        <taxon>Actinomycetota</taxon>
        <taxon>Actinomycetes</taxon>
        <taxon>Pseudonocardiales</taxon>
        <taxon>Pseudonocardiaceae</taxon>
        <taxon>Lentzea</taxon>
    </lineage>
</organism>
<dbReference type="Proteomes" id="UP000093053">
    <property type="component" value="Chromosome"/>
</dbReference>
<protein>
    <submittedName>
        <fullName evidence="1">Uncharacterized protein</fullName>
    </submittedName>
</protein>
<sequence length="107" mass="11878">MEVDDVLHDLLEDLREIGVEGMLGTTEAPKHIRGTELVEAAFVVVQGIVESGLARIVADRVQGWFSRSEVNQVEITVGESRLLLANATAEQQERLVEHFIKAAELKR</sequence>
<evidence type="ECO:0000313" key="1">
    <source>
        <dbReference type="EMBL" id="ANZ39101.1"/>
    </source>
</evidence>
<evidence type="ECO:0000313" key="2">
    <source>
        <dbReference type="Proteomes" id="UP000093053"/>
    </source>
</evidence>
<dbReference type="EMBL" id="CP016793">
    <property type="protein sequence ID" value="ANZ39101.1"/>
    <property type="molecule type" value="Genomic_DNA"/>
</dbReference>